<name>A0A553R886_9TELE</name>
<evidence type="ECO:0000256" key="1">
    <source>
        <dbReference type="ARBA" id="ARBA00023157"/>
    </source>
</evidence>
<dbReference type="PANTHER" id="PTHR11905">
    <property type="entry name" value="ADAM A DISINTEGRIN AND METALLOPROTEASE DOMAIN"/>
    <property type="match status" value="1"/>
</dbReference>
<organism evidence="4 5">
    <name type="scientific">Danionella cerebrum</name>
    <dbReference type="NCBI Taxonomy" id="2873325"/>
    <lineage>
        <taxon>Eukaryota</taxon>
        <taxon>Metazoa</taxon>
        <taxon>Chordata</taxon>
        <taxon>Craniata</taxon>
        <taxon>Vertebrata</taxon>
        <taxon>Euteleostomi</taxon>
        <taxon>Actinopterygii</taxon>
        <taxon>Neopterygii</taxon>
        <taxon>Teleostei</taxon>
        <taxon>Ostariophysi</taxon>
        <taxon>Cypriniformes</taxon>
        <taxon>Danionidae</taxon>
        <taxon>Danioninae</taxon>
        <taxon>Danionella</taxon>
    </lineage>
</organism>
<gene>
    <name evidence="4" type="ORF">DNTS_021807</name>
</gene>
<proteinExistence type="predicted"/>
<dbReference type="PANTHER" id="PTHR11905:SF256">
    <property type="entry name" value="PEPTIDASE M12B DOMAIN-CONTAINING PROTEIN"/>
    <property type="match status" value="1"/>
</dbReference>
<feature type="region of interest" description="Disordered" evidence="2">
    <location>
        <begin position="68"/>
        <end position="88"/>
    </location>
</feature>
<dbReference type="Pfam" id="PF01562">
    <property type="entry name" value="Pep_M12B_propep"/>
    <property type="match status" value="1"/>
</dbReference>
<dbReference type="OrthoDB" id="412680at2759"/>
<feature type="domain" description="Peptidase M12B propeptide" evidence="3">
    <location>
        <begin position="40"/>
        <end position="150"/>
    </location>
</feature>
<evidence type="ECO:0000256" key="2">
    <source>
        <dbReference type="SAM" id="MobiDB-lite"/>
    </source>
</evidence>
<evidence type="ECO:0000259" key="3">
    <source>
        <dbReference type="Pfam" id="PF01562"/>
    </source>
</evidence>
<evidence type="ECO:0000313" key="4">
    <source>
        <dbReference type="EMBL" id="TRY98388.1"/>
    </source>
</evidence>
<dbReference type="Proteomes" id="UP000316079">
    <property type="component" value="Unassembled WGS sequence"/>
</dbReference>
<keyword evidence="1" id="KW-1015">Disulfide bond</keyword>
<protein>
    <recommendedName>
        <fullName evidence="3">Peptidase M12B propeptide domain-containing protein</fullName>
    </recommendedName>
</protein>
<comment type="caution">
    <text evidence="4">The sequence shown here is derived from an EMBL/GenBank/DDBJ whole genome shotgun (WGS) entry which is preliminary data.</text>
</comment>
<sequence length="185" mass="20972">MDVTPGCAFFVIFLHFQHADTLYIASSVDSLQHVLREYGLVRPVTVDEDGRFLSHAVSASRVSGYIARRRRRRQAQQPEENSDTQQDHLEQGETLFYNVTVFGKEFHLHLRLNTRLVAPGAKVEWLEEDEYQTHSEPLFPSDCLYVGHVTNVKDTSVAISNCDVAGEQQPCSELTDTHKRAPPGF</sequence>
<keyword evidence="5" id="KW-1185">Reference proteome</keyword>
<dbReference type="EMBL" id="SRMA01025170">
    <property type="protein sequence ID" value="TRY98388.1"/>
    <property type="molecule type" value="Genomic_DNA"/>
</dbReference>
<dbReference type="AlphaFoldDB" id="A0A553R886"/>
<evidence type="ECO:0000313" key="5">
    <source>
        <dbReference type="Proteomes" id="UP000316079"/>
    </source>
</evidence>
<dbReference type="InterPro" id="IPR002870">
    <property type="entry name" value="Peptidase_M12B_N"/>
</dbReference>
<accession>A0A553R886</accession>
<reference evidence="4 5" key="1">
    <citation type="journal article" date="2019" name="Sci. Data">
        <title>Hybrid genome assembly and annotation of Danionella translucida.</title>
        <authorList>
            <person name="Kadobianskyi M."/>
            <person name="Schulze L."/>
            <person name="Schuelke M."/>
            <person name="Judkewitz B."/>
        </authorList>
    </citation>
    <scope>NUCLEOTIDE SEQUENCE [LARGE SCALE GENOMIC DNA]</scope>
    <source>
        <strain evidence="4 5">Bolton</strain>
    </source>
</reference>